<name>A0A0G2I110_9EURO</name>
<proteinExistence type="predicted"/>
<protein>
    <submittedName>
        <fullName evidence="1">Uncharacterized protein</fullName>
    </submittedName>
</protein>
<organism evidence="1 2">
    <name type="scientific">[Emmonsia] crescens</name>
    <dbReference type="NCBI Taxonomy" id="73230"/>
    <lineage>
        <taxon>Eukaryota</taxon>
        <taxon>Fungi</taxon>
        <taxon>Dikarya</taxon>
        <taxon>Ascomycota</taxon>
        <taxon>Pezizomycotina</taxon>
        <taxon>Eurotiomycetes</taxon>
        <taxon>Eurotiomycetidae</taxon>
        <taxon>Onygenales</taxon>
        <taxon>Ajellomycetaceae</taxon>
        <taxon>Emergomyces</taxon>
    </lineage>
</organism>
<evidence type="ECO:0000313" key="1">
    <source>
        <dbReference type="EMBL" id="KKZ64043.1"/>
    </source>
</evidence>
<comment type="caution">
    <text evidence="1">The sequence shown here is derived from an EMBL/GenBank/DDBJ whole genome shotgun (WGS) entry which is preliminary data.</text>
</comment>
<dbReference type="AlphaFoldDB" id="A0A0G2I110"/>
<dbReference type="Proteomes" id="UP000034164">
    <property type="component" value="Unassembled WGS sequence"/>
</dbReference>
<reference evidence="2" key="1">
    <citation type="journal article" date="2015" name="PLoS Genet.">
        <title>The dynamic genome and transcriptome of the human fungal pathogen Blastomyces and close relative Emmonsia.</title>
        <authorList>
            <person name="Munoz J.F."/>
            <person name="Gauthier G.M."/>
            <person name="Desjardins C.A."/>
            <person name="Gallo J.E."/>
            <person name="Holder J."/>
            <person name="Sullivan T.D."/>
            <person name="Marty A.J."/>
            <person name="Carmen J.C."/>
            <person name="Chen Z."/>
            <person name="Ding L."/>
            <person name="Gujja S."/>
            <person name="Magrini V."/>
            <person name="Misas E."/>
            <person name="Mitreva M."/>
            <person name="Priest M."/>
            <person name="Saif S."/>
            <person name="Whiston E.A."/>
            <person name="Young S."/>
            <person name="Zeng Q."/>
            <person name="Goldman W.E."/>
            <person name="Mardis E.R."/>
            <person name="Taylor J.W."/>
            <person name="McEwen J.G."/>
            <person name="Clay O.K."/>
            <person name="Klein B.S."/>
            <person name="Cuomo C.A."/>
        </authorList>
    </citation>
    <scope>NUCLEOTIDE SEQUENCE [LARGE SCALE GENOMIC DNA]</scope>
    <source>
        <strain evidence="2">UAMH 3008</strain>
    </source>
</reference>
<sequence length="200" mass="22107">MQRYIQTSTCRAQVLSQFLDNEKGEGSGCTSDTSMCDQCWDGNYAVQALFKAADRPAAVSIIDAASSASTASTASVVEVNEDESDESDDVDDLKDLRAGRELLHAVTRRQAQGMAEYIACLEAWCGVCMICYHLPRAASGQESHARHTLQACPNPKRFNYFDAKRRAMKEGQQQDAAIIASIHRRYVISKDLDNVNFQTL</sequence>
<dbReference type="EMBL" id="LCZI01000882">
    <property type="protein sequence ID" value="KKZ64043.1"/>
    <property type="molecule type" value="Genomic_DNA"/>
</dbReference>
<evidence type="ECO:0000313" key="2">
    <source>
        <dbReference type="Proteomes" id="UP000034164"/>
    </source>
</evidence>
<gene>
    <name evidence="1" type="ORF">EMCG_01645</name>
</gene>
<dbReference type="VEuPathDB" id="FungiDB:EMCG_01645"/>
<accession>A0A0G2I110</accession>